<dbReference type="Gramene" id="TraesARI7D03G04355780.1">
    <property type="protein sequence ID" value="TraesARI7D03G04355780.1.CDS1"/>
    <property type="gene ID" value="TraesARI7D03G04355780"/>
</dbReference>
<comment type="subcellular location">
    <subcellularLocation>
        <location evidence="1">Nucleus</location>
    </subcellularLocation>
</comment>
<evidence type="ECO:0000259" key="7">
    <source>
        <dbReference type="PROSITE" id="PS51005"/>
    </source>
</evidence>
<reference evidence="8" key="2">
    <citation type="submission" date="2018-10" db="UniProtKB">
        <authorList>
            <consortium name="EnsemblPlants"/>
        </authorList>
    </citation>
    <scope>IDENTIFICATION</scope>
</reference>
<dbReference type="GO" id="GO:0003677">
    <property type="term" value="F:DNA binding"/>
    <property type="evidence" value="ECO:0007669"/>
    <property type="project" value="UniProtKB-KW"/>
</dbReference>
<feature type="region of interest" description="Disordered" evidence="6">
    <location>
        <begin position="49"/>
        <end position="89"/>
    </location>
</feature>
<evidence type="ECO:0000256" key="5">
    <source>
        <dbReference type="ARBA" id="ARBA00023242"/>
    </source>
</evidence>
<dbReference type="InterPro" id="IPR036093">
    <property type="entry name" value="NAC_dom_sf"/>
</dbReference>
<dbReference type="AlphaFoldDB" id="A0A3B6TBT2"/>
<dbReference type="OMA" id="ESWEWEN"/>
<dbReference type="Gramene" id="TraesLAC7D03G04227730.1">
    <property type="protein sequence ID" value="TraesLAC7D03G04227730.1.CDS1"/>
    <property type="gene ID" value="TraesLAC7D03G04227730"/>
</dbReference>
<dbReference type="GO" id="GO:0006355">
    <property type="term" value="P:regulation of DNA-templated transcription"/>
    <property type="evidence" value="ECO:0007669"/>
    <property type="project" value="InterPro"/>
</dbReference>
<feature type="domain" description="NAC" evidence="7">
    <location>
        <begin position="1"/>
        <end position="132"/>
    </location>
</feature>
<evidence type="ECO:0000256" key="2">
    <source>
        <dbReference type="ARBA" id="ARBA00023015"/>
    </source>
</evidence>
<evidence type="ECO:0000313" key="8">
    <source>
        <dbReference type="EnsemblPlants" id="TraesCS7D02G034000.1.cds1"/>
    </source>
</evidence>
<dbReference type="Gramene" id="TraesLDM7D03G04286640.1">
    <property type="protein sequence ID" value="TraesLDM7D03G04286640.1.CDS1"/>
    <property type="gene ID" value="TraesLDM7D03G04286640"/>
</dbReference>
<keyword evidence="5" id="KW-0539">Nucleus</keyword>
<dbReference type="Gramene" id="TraesJUL7D03G04324370.1">
    <property type="protein sequence ID" value="TraesJUL7D03G04324370.1.CDS1"/>
    <property type="gene ID" value="TraesJUL7D03G04324370"/>
</dbReference>
<dbReference type="Gramene" id="TraesMAC7D03G04273150.1">
    <property type="protein sequence ID" value="TraesMAC7D03G04273150.1.CDS1"/>
    <property type="gene ID" value="TraesMAC7D03G04273150"/>
</dbReference>
<dbReference type="Gramene" id="TraesSTA7D03G04274580.1">
    <property type="protein sequence ID" value="TraesSTA7D03G04274580.1.CDS1"/>
    <property type="gene ID" value="TraesSTA7D03G04274580"/>
</dbReference>
<reference evidence="8" key="1">
    <citation type="submission" date="2018-08" db="EMBL/GenBank/DDBJ databases">
        <authorList>
            <person name="Rossello M."/>
        </authorList>
    </citation>
    <scope>NUCLEOTIDE SEQUENCE [LARGE SCALE GENOMIC DNA]</scope>
    <source>
        <strain evidence="8">cv. Chinese Spring</strain>
    </source>
</reference>
<dbReference type="Gramene" id="TraesCLE_scaffold_018057_01G000100.1">
    <property type="protein sequence ID" value="TraesCLE_scaffold_018057_01G000100.1"/>
    <property type="gene ID" value="TraesCLE_scaffold_018057_01G000100"/>
</dbReference>
<keyword evidence="3" id="KW-0238">DNA-binding</keyword>
<protein>
    <recommendedName>
        <fullName evidence="7">NAC domain-containing protein</fullName>
    </recommendedName>
</protein>
<dbReference type="PROSITE" id="PS51005">
    <property type="entry name" value="NAC"/>
    <property type="match status" value="1"/>
</dbReference>
<accession>A0A3B6TBT2</accession>
<dbReference type="SMR" id="A0A3B6TBT2"/>
<dbReference type="PANTHER" id="PTHR31719">
    <property type="entry name" value="NAC TRANSCRIPTION FACTOR 56"/>
    <property type="match status" value="1"/>
</dbReference>
<dbReference type="GO" id="GO:0005634">
    <property type="term" value="C:nucleus"/>
    <property type="evidence" value="ECO:0007669"/>
    <property type="project" value="UniProtKB-SubCell"/>
</dbReference>
<evidence type="ECO:0000256" key="3">
    <source>
        <dbReference type="ARBA" id="ARBA00023125"/>
    </source>
</evidence>
<dbReference type="STRING" id="4565.A0A3B6TBT2"/>
<organism evidence="8">
    <name type="scientific">Triticum aestivum</name>
    <name type="common">Wheat</name>
    <dbReference type="NCBI Taxonomy" id="4565"/>
    <lineage>
        <taxon>Eukaryota</taxon>
        <taxon>Viridiplantae</taxon>
        <taxon>Streptophyta</taxon>
        <taxon>Embryophyta</taxon>
        <taxon>Tracheophyta</taxon>
        <taxon>Spermatophyta</taxon>
        <taxon>Magnoliopsida</taxon>
        <taxon>Liliopsida</taxon>
        <taxon>Poales</taxon>
        <taxon>Poaceae</taxon>
        <taxon>BOP clade</taxon>
        <taxon>Pooideae</taxon>
        <taxon>Triticodae</taxon>
        <taxon>Triticeae</taxon>
        <taxon>Triticinae</taxon>
        <taxon>Triticum</taxon>
    </lineage>
</organism>
<dbReference type="SUPFAM" id="SSF101941">
    <property type="entry name" value="NAC domain"/>
    <property type="match status" value="1"/>
</dbReference>
<sequence length="132" mass="14709">METGFVFSPADHELTDLYLGGQIAGHPVFSTFIHHADVYSAAPAELVAGREHVRDRDGNEKKKSKLRTIDDDPSKSYWHSESGKKPVEGSAVGGYVQDFVYAIKKDGHVERLGWRMKEYGLSTEHGDGDFLE</sequence>
<dbReference type="Gramene" id="TraesJAG7D03G04264250.1">
    <property type="protein sequence ID" value="TraesJAG7D03G04264250.1.CDS1"/>
    <property type="gene ID" value="TraesJAG7D03G04264250"/>
</dbReference>
<evidence type="ECO:0000256" key="6">
    <source>
        <dbReference type="SAM" id="MobiDB-lite"/>
    </source>
</evidence>
<name>A0A3B6TBT2_WHEAT</name>
<dbReference type="Gramene" id="TraesROB_scaffold_035178_01G000500.1">
    <property type="protein sequence ID" value="TraesROB_scaffold_035178_01G000500.1"/>
    <property type="gene ID" value="TraesROB_scaffold_035178_01G000500"/>
</dbReference>
<dbReference type="Proteomes" id="UP000019116">
    <property type="component" value="Chromosome 7D"/>
</dbReference>
<dbReference type="EnsemblPlants" id="TraesCS7D02G034000.1">
    <property type="protein sequence ID" value="TraesCS7D02G034000.1.cds1"/>
    <property type="gene ID" value="TraesCS7D02G034000"/>
</dbReference>
<keyword evidence="2" id="KW-0805">Transcription regulation</keyword>
<evidence type="ECO:0000313" key="9">
    <source>
        <dbReference type="Proteomes" id="UP000019116"/>
    </source>
</evidence>
<dbReference type="Gramene" id="TraesCS7D03G0076800.1">
    <property type="protein sequence ID" value="TraesCS7D03G0076800.1.CDS1"/>
    <property type="gene ID" value="TraesCS7D03G0076800"/>
</dbReference>
<evidence type="ECO:0000256" key="1">
    <source>
        <dbReference type="ARBA" id="ARBA00004123"/>
    </source>
</evidence>
<feature type="compositionally biased region" description="Basic and acidic residues" evidence="6">
    <location>
        <begin position="49"/>
        <end position="74"/>
    </location>
</feature>
<keyword evidence="4" id="KW-0804">Transcription</keyword>
<dbReference type="Gramene" id="TraesRN7D0100074700.1">
    <property type="protein sequence ID" value="TraesRN7D0100074700.1"/>
    <property type="gene ID" value="TraesRN7D0100074700"/>
</dbReference>
<dbReference type="Pfam" id="PF02365">
    <property type="entry name" value="NAM"/>
    <property type="match status" value="1"/>
</dbReference>
<dbReference type="Gramene" id="TraesNOR7D03G04329360.1">
    <property type="protein sequence ID" value="TraesNOR7D03G04329360.1.CDS1"/>
    <property type="gene ID" value="TraesNOR7D03G04329360"/>
</dbReference>
<dbReference type="OrthoDB" id="675031at2759"/>
<dbReference type="PANTHER" id="PTHR31719:SF179">
    <property type="entry name" value="OS08G0148400 PROTEIN"/>
    <property type="match status" value="1"/>
</dbReference>
<evidence type="ECO:0000256" key="4">
    <source>
        <dbReference type="ARBA" id="ARBA00023163"/>
    </source>
</evidence>
<dbReference type="Gramene" id="TraesSYM7D03G04334310.1">
    <property type="protein sequence ID" value="TraesSYM7D03G04334310.1.CDS1"/>
    <property type="gene ID" value="TraesSYM7D03G04334310"/>
</dbReference>
<proteinExistence type="predicted"/>
<keyword evidence="9" id="KW-1185">Reference proteome</keyword>
<dbReference type="Gene3D" id="2.170.150.80">
    <property type="entry name" value="NAC domain"/>
    <property type="match status" value="1"/>
</dbReference>
<dbReference type="Gramene" id="TraesWEE_scaffold_020324_01G000500.1">
    <property type="protein sequence ID" value="TraesWEE_scaffold_020324_01G000500.1"/>
    <property type="gene ID" value="TraesWEE_scaffold_020324_01G000500"/>
</dbReference>
<dbReference type="InterPro" id="IPR003441">
    <property type="entry name" value="NAC-dom"/>
</dbReference>
<dbReference type="Gramene" id="TraesCS7D02G034000.1">
    <property type="protein sequence ID" value="TraesCS7D02G034000.1.cds1"/>
    <property type="gene ID" value="TraesCS7D02G034000"/>
</dbReference>
<dbReference type="Gramene" id="TraesCAD_scaffold_039133_01G000100.1">
    <property type="protein sequence ID" value="TraesCAD_scaffold_039133_01G000100.1"/>
    <property type="gene ID" value="TraesCAD_scaffold_039133_01G000100"/>
</dbReference>